<proteinExistence type="predicted"/>
<dbReference type="Proteomes" id="UP000257080">
    <property type="component" value="Unassembled WGS sequence"/>
</dbReference>
<protein>
    <submittedName>
        <fullName evidence="1">Uncharacterized protein</fullName>
    </submittedName>
</protein>
<dbReference type="RefSeq" id="WP_116419644.1">
    <property type="nucleotide sequence ID" value="NZ_NBXC01000030.1"/>
</dbReference>
<evidence type="ECO:0000313" key="2">
    <source>
        <dbReference type="Proteomes" id="UP000257080"/>
    </source>
</evidence>
<gene>
    <name evidence="1" type="ORF">B7R25_16305</name>
</gene>
<sequence length="43" mass="4636">MSGLCLSGCCLSGCCLSGCCLSGCYLCKRIDPETIPVELFRWN</sequence>
<evidence type="ECO:0000313" key="1">
    <source>
        <dbReference type="EMBL" id="RFA24681.1"/>
    </source>
</evidence>
<reference evidence="1 2" key="1">
    <citation type="submission" date="2017-04" db="EMBL/GenBank/DDBJ databases">
        <title>Comparative genome analysis of Subtercola boreus.</title>
        <authorList>
            <person name="Cho Y.-J."/>
            <person name="Cho A."/>
            <person name="Kim O.-S."/>
            <person name="Lee J.-I."/>
        </authorList>
    </citation>
    <scope>NUCLEOTIDE SEQUENCE [LARGE SCALE GENOMIC DNA]</scope>
    <source>
        <strain evidence="1 2">P28004</strain>
    </source>
</reference>
<dbReference type="EMBL" id="NBXE01000038">
    <property type="protein sequence ID" value="RFA24681.1"/>
    <property type="molecule type" value="Genomic_DNA"/>
</dbReference>
<comment type="caution">
    <text evidence="1">The sequence shown here is derived from an EMBL/GenBank/DDBJ whole genome shotgun (WGS) entry which is preliminary data.</text>
</comment>
<accession>A0A3E0W7K0</accession>
<dbReference type="AlphaFoldDB" id="A0A3E0W7K0"/>
<organism evidence="1 2">
    <name type="scientific">Subtercola boreus</name>
    <dbReference type="NCBI Taxonomy" id="120213"/>
    <lineage>
        <taxon>Bacteria</taxon>
        <taxon>Bacillati</taxon>
        <taxon>Actinomycetota</taxon>
        <taxon>Actinomycetes</taxon>
        <taxon>Micrococcales</taxon>
        <taxon>Microbacteriaceae</taxon>
        <taxon>Subtercola</taxon>
    </lineage>
</organism>
<dbReference type="SUPFAM" id="SSF141571">
    <property type="entry name" value="Pentapeptide repeat-like"/>
    <property type="match status" value="1"/>
</dbReference>
<name>A0A3E0W7K0_9MICO</name>